<evidence type="ECO:0000313" key="7">
    <source>
        <dbReference type="EMBL" id="VDN96328.1"/>
    </source>
</evidence>
<dbReference type="PROSITE" id="PS50293">
    <property type="entry name" value="TPR_REGION"/>
    <property type="match status" value="1"/>
</dbReference>
<sequence length="321" mass="35178">MTSEVKRKLCQGIAAFLRHECLNGQHSEDIIESLEVARQCIESAFDVSGDSKPEVDLLALVGKQTTFRPTVRQVTSEEKAKAEVFKTQGNSFVSSEKFHEALECYNKAIALDPYNAIYYCNRAAANHRLLKFSEAISDCEKALEIDPAYSKAYSRMGNTYCSMGNYSKSVEAYRKAVALDPNNENFKQNLEIAEAKVKENQQPSTSPNLGGLDLGSLLSNPVMQNMAQRLINDPHMQTTVSSMMQNLLGGGNAPAAPTANSEHTGTGPSIPAMDDLLRYGQQFAQQMQEANPDLVNSLRQQMQNLGGGQQPNGGEPRPPNP</sequence>
<dbReference type="PANTHER" id="PTHR45831:SF2">
    <property type="entry name" value="LD24721P"/>
    <property type="match status" value="1"/>
</dbReference>
<keyword evidence="8" id="KW-1185">Reference proteome</keyword>
<keyword evidence="2" id="KW-0677">Repeat</keyword>
<dbReference type="STRING" id="102285.A0A0R3T0U8"/>
<dbReference type="SMART" id="SM00028">
    <property type="entry name" value="TPR"/>
    <property type="match status" value="3"/>
</dbReference>
<evidence type="ECO:0000256" key="1">
    <source>
        <dbReference type="ARBA" id="ARBA00008175"/>
    </source>
</evidence>
<reference evidence="7 8" key="2">
    <citation type="submission" date="2018-11" db="EMBL/GenBank/DDBJ databases">
        <authorList>
            <consortium name="Pathogen Informatics"/>
        </authorList>
    </citation>
    <scope>NUCLEOTIDE SEQUENCE [LARGE SCALE GENOMIC DNA]</scope>
</reference>
<name>A0A0R3T0U8_RODNA</name>
<dbReference type="InterPro" id="IPR019734">
    <property type="entry name" value="TPR_rpt"/>
</dbReference>
<dbReference type="PANTHER" id="PTHR45831">
    <property type="entry name" value="LD24721P"/>
    <property type="match status" value="1"/>
</dbReference>
<feature type="region of interest" description="Disordered" evidence="5">
    <location>
        <begin position="245"/>
        <end position="273"/>
    </location>
</feature>
<dbReference type="GO" id="GO:0072380">
    <property type="term" value="C:TRC complex"/>
    <property type="evidence" value="ECO:0007669"/>
    <property type="project" value="TreeGrafter"/>
</dbReference>
<gene>
    <name evidence="7" type="ORF">HNAJ_LOCUS469</name>
</gene>
<dbReference type="InterPro" id="IPR047150">
    <property type="entry name" value="SGT"/>
</dbReference>
<dbReference type="Pfam" id="PF16546">
    <property type="entry name" value="SGTA_dimer"/>
    <property type="match status" value="1"/>
</dbReference>
<dbReference type="GO" id="GO:0060090">
    <property type="term" value="F:molecular adaptor activity"/>
    <property type="evidence" value="ECO:0007669"/>
    <property type="project" value="TreeGrafter"/>
</dbReference>
<evidence type="ECO:0000256" key="5">
    <source>
        <dbReference type="SAM" id="MobiDB-lite"/>
    </source>
</evidence>
<accession>A0A0R3T0U8</accession>
<dbReference type="AlphaFoldDB" id="A0A0R3T0U8"/>
<protein>
    <submittedName>
        <fullName evidence="9">SGTA_dimer domain-containing protein</fullName>
    </submittedName>
</protein>
<dbReference type="Gene3D" id="1.20.5.420">
    <property type="entry name" value="Immunoglobulin FC, subunit C"/>
    <property type="match status" value="1"/>
</dbReference>
<proteinExistence type="inferred from homology"/>
<feature type="repeat" description="TPR" evidence="4">
    <location>
        <begin position="150"/>
        <end position="183"/>
    </location>
</feature>
<evidence type="ECO:0000256" key="4">
    <source>
        <dbReference type="PROSITE-ProRule" id="PRU00339"/>
    </source>
</evidence>
<evidence type="ECO:0000256" key="3">
    <source>
        <dbReference type="ARBA" id="ARBA00022803"/>
    </source>
</evidence>
<comment type="similarity">
    <text evidence="1">Belongs to the SGT family.</text>
</comment>
<feature type="domain" description="SGTA homodimerisation" evidence="6">
    <location>
        <begin position="7"/>
        <end position="56"/>
    </location>
</feature>
<feature type="repeat" description="TPR" evidence="4">
    <location>
        <begin position="82"/>
        <end position="115"/>
    </location>
</feature>
<evidence type="ECO:0000313" key="8">
    <source>
        <dbReference type="Proteomes" id="UP000278807"/>
    </source>
</evidence>
<dbReference type="WBParaSite" id="HNAJ_0000046801-mRNA-1">
    <property type="protein sequence ID" value="HNAJ_0000046801-mRNA-1"/>
    <property type="gene ID" value="HNAJ_0000046801"/>
</dbReference>
<dbReference type="Pfam" id="PF13414">
    <property type="entry name" value="TPR_11"/>
    <property type="match status" value="1"/>
</dbReference>
<dbReference type="OrthoDB" id="2335338at2759"/>
<reference evidence="9" key="1">
    <citation type="submission" date="2017-02" db="UniProtKB">
        <authorList>
            <consortium name="WormBaseParasite"/>
        </authorList>
    </citation>
    <scope>IDENTIFICATION</scope>
</reference>
<evidence type="ECO:0000313" key="9">
    <source>
        <dbReference type="WBParaSite" id="HNAJ_0000046801-mRNA-1"/>
    </source>
</evidence>
<dbReference type="InterPro" id="IPR011990">
    <property type="entry name" value="TPR-like_helical_dom_sf"/>
</dbReference>
<dbReference type="InterPro" id="IPR032374">
    <property type="entry name" value="SGTA_dimer"/>
</dbReference>
<evidence type="ECO:0000256" key="2">
    <source>
        <dbReference type="ARBA" id="ARBA00022737"/>
    </source>
</evidence>
<dbReference type="EMBL" id="UZAE01000127">
    <property type="protein sequence ID" value="VDN96328.1"/>
    <property type="molecule type" value="Genomic_DNA"/>
</dbReference>
<feature type="region of interest" description="Disordered" evidence="5">
    <location>
        <begin position="300"/>
        <end position="321"/>
    </location>
</feature>
<dbReference type="Proteomes" id="UP000278807">
    <property type="component" value="Unassembled WGS sequence"/>
</dbReference>
<dbReference type="GO" id="GO:0006620">
    <property type="term" value="P:post-translational protein targeting to endoplasmic reticulum membrane"/>
    <property type="evidence" value="ECO:0007669"/>
    <property type="project" value="TreeGrafter"/>
</dbReference>
<dbReference type="PROSITE" id="PS50005">
    <property type="entry name" value="TPR"/>
    <property type="match status" value="2"/>
</dbReference>
<dbReference type="Pfam" id="PF00515">
    <property type="entry name" value="TPR_1"/>
    <property type="match status" value="1"/>
</dbReference>
<dbReference type="Gene3D" id="1.25.40.10">
    <property type="entry name" value="Tetratricopeptide repeat domain"/>
    <property type="match status" value="1"/>
</dbReference>
<keyword evidence="3 4" id="KW-0802">TPR repeat</keyword>
<feature type="compositionally biased region" description="Polar residues" evidence="5">
    <location>
        <begin position="258"/>
        <end position="267"/>
    </location>
</feature>
<dbReference type="SUPFAM" id="SSF48452">
    <property type="entry name" value="TPR-like"/>
    <property type="match status" value="1"/>
</dbReference>
<dbReference type="GO" id="GO:0016020">
    <property type="term" value="C:membrane"/>
    <property type="evidence" value="ECO:0007669"/>
    <property type="project" value="TreeGrafter"/>
</dbReference>
<evidence type="ECO:0000259" key="6">
    <source>
        <dbReference type="Pfam" id="PF16546"/>
    </source>
</evidence>
<organism evidence="9">
    <name type="scientific">Rodentolepis nana</name>
    <name type="common">Dwarf tapeworm</name>
    <name type="synonym">Hymenolepis nana</name>
    <dbReference type="NCBI Taxonomy" id="102285"/>
    <lineage>
        <taxon>Eukaryota</taxon>
        <taxon>Metazoa</taxon>
        <taxon>Spiralia</taxon>
        <taxon>Lophotrochozoa</taxon>
        <taxon>Platyhelminthes</taxon>
        <taxon>Cestoda</taxon>
        <taxon>Eucestoda</taxon>
        <taxon>Cyclophyllidea</taxon>
        <taxon>Hymenolepididae</taxon>
        <taxon>Rodentolepis</taxon>
    </lineage>
</organism>